<proteinExistence type="predicted"/>
<dbReference type="Proteomes" id="UP000324222">
    <property type="component" value="Unassembled WGS sequence"/>
</dbReference>
<sequence length="76" mass="8702">MSKNRQSFVGHQKNIIQEHQRDITNHRHVPLITQHLQKFAQIALEVLKGSCESLEALLVQTRTKATGTWQGGDGRW</sequence>
<evidence type="ECO:0000313" key="2">
    <source>
        <dbReference type="Proteomes" id="UP000324222"/>
    </source>
</evidence>
<keyword evidence="2" id="KW-1185">Reference proteome</keyword>
<protein>
    <submittedName>
        <fullName evidence="1">Uncharacterized protein</fullName>
    </submittedName>
</protein>
<dbReference type="EMBL" id="VSRR010038536">
    <property type="protein sequence ID" value="MPC74249.1"/>
    <property type="molecule type" value="Genomic_DNA"/>
</dbReference>
<name>A0A5B7HWW2_PORTR</name>
<comment type="caution">
    <text evidence="1">The sequence shown here is derived from an EMBL/GenBank/DDBJ whole genome shotgun (WGS) entry which is preliminary data.</text>
</comment>
<gene>
    <name evidence="1" type="ORF">E2C01_068603</name>
</gene>
<organism evidence="1 2">
    <name type="scientific">Portunus trituberculatus</name>
    <name type="common">Swimming crab</name>
    <name type="synonym">Neptunus trituberculatus</name>
    <dbReference type="NCBI Taxonomy" id="210409"/>
    <lineage>
        <taxon>Eukaryota</taxon>
        <taxon>Metazoa</taxon>
        <taxon>Ecdysozoa</taxon>
        <taxon>Arthropoda</taxon>
        <taxon>Crustacea</taxon>
        <taxon>Multicrustacea</taxon>
        <taxon>Malacostraca</taxon>
        <taxon>Eumalacostraca</taxon>
        <taxon>Eucarida</taxon>
        <taxon>Decapoda</taxon>
        <taxon>Pleocyemata</taxon>
        <taxon>Brachyura</taxon>
        <taxon>Eubrachyura</taxon>
        <taxon>Portunoidea</taxon>
        <taxon>Portunidae</taxon>
        <taxon>Portuninae</taxon>
        <taxon>Portunus</taxon>
    </lineage>
</organism>
<reference evidence="1 2" key="1">
    <citation type="submission" date="2019-05" db="EMBL/GenBank/DDBJ databases">
        <title>Another draft genome of Portunus trituberculatus and its Hox gene families provides insights of decapod evolution.</title>
        <authorList>
            <person name="Jeong J.-H."/>
            <person name="Song I."/>
            <person name="Kim S."/>
            <person name="Choi T."/>
            <person name="Kim D."/>
            <person name="Ryu S."/>
            <person name="Kim W."/>
        </authorList>
    </citation>
    <scope>NUCLEOTIDE SEQUENCE [LARGE SCALE GENOMIC DNA]</scope>
    <source>
        <tissue evidence="1">Muscle</tissue>
    </source>
</reference>
<dbReference type="AlphaFoldDB" id="A0A5B7HWW2"/>
<evidence type="ECO:0000313" key="1">
    <source>
        <dbReference type="EMBL" id="MPC74249.1"/>
    </source>
</evidence>
<accession>A0A5B7HWW2</accession>